<proteinExistence type="predicted"/>
<dbReference type="EMBL" id="JBFOLK010000011">
    <property type="protein sequence ID" value="KAL2476704.1"/>
    <property type="molecule type" value="Genomic_DNA"/>
</dbReference>
<accession>A0ABD1QKE8</accession>
<dbReference type="AlphaFoldDB" id="A0ABD1QKE8"/>
<dbReference type="SMART" id="SM01014">
    <property type="entry name" value="ARID"/>
    <property type="match status" value="1"/>
</dbReference>
<reference evidence="3" key="1">
    <citation type="submission" date="2024-07" db="EMBL/GenBank/DDBJ databases">
        <title>Two chromosome-level genome assemblies of Korean endemic species Abeliophyllum distichum and Forsythia ovata (Oleaceae).</title>
        <authorList>
            <person name="Jang H."/>
        </authorList>
    </citation>
    <scope>NUCLEOTIDE SEQUENCE [LARGE SCALE GENOMIC DNA]</scope>
</reference>
<evidence type="ECO:0000313" key="2">
    <source>
        <dbReference type="EMBL" id="KAL2476704.1"/>
    </source>
</evidence>
<protein>
    <submittedName>
        <fullName evidence="2">High mobility group B protein 9</fullName>
    </submittedName>
</protein>
<feature type="domain" description="ARID" evidence="1">
    <location>
        <begin position="29"/>
        <end position="103"/>
    </location>
</feature>
<dbReference type="Proteomes" id="UP001604336">
    <property type="component" value="Unassembled WGS sequence"/>
</dbReference>
<gene>
    <name evidence="2" type="ORF">Adt_37440</name>
</gene>
<name>A0ABD1QKE8_9LAMI</name>
<sequence>MSSEATNPAGNGEQGYPFSLPLAYHGDVVKDPDLFLSTLKTFHSVMGTKFMIPVFGGKDLNLHVLYVEVTKRGGYNKVVSDKKWKEISGVLTSLRQQQALLMV</sequence>
<dbReference type="SMART" id="SM00501">
    <property type="entry name" value="BRIGHT"/>
    <property type="match status" value="1"/>
</dbReference>
<dbReference type="SUPFAM" id="SSF46774">
    <property type="entry name" value="ARID-like"/>
    <property type="match status" value="1"/>
</dbReference>
<dbReference type="PANTHER" id="PTHR46691">
    <property type="entry name" value="HIGH MOBILITY GROUP B PROTEIN 9"/>
    <property type="match status" value="1"/>
</dbReference>
<dbReference type="Pfam" id="PF01388">
    <property type="entry name" value="ARID"/>
    <property type="match status" value="1"/>
</dbReference>
<evidence type="ECO:0000259" key="1">
    <source>
        <dbReference type="PROSITE" id="PS51011"/>
    </source>
</evidence>
<dbReference type="InterPro" id="IPR001606">
    <property type="entry name" value="ARID_dom"/>
</dbReference>
<evidence type="ECO:0000313" key="3">
    <source>
        <dbReference type="Proteomes" id="UP001604336"/>
    </source>
</evidence>
<dbReference type="PROSITE" id="PS51011">
    <property type="entry name" value="ARID"/>
    <property type="match status" value="1"/>
</dbReference>
<dbReference type="Gene3D" id="1.10.150.60">
    <property type="entry name" value="ARID DNA-binding domain"/>
    <property type="match status" value="1"/>
</dbReference>
<dbReference type="InterPro" id="IPR036431">
    <property type="entry name" value="ARID_dom_sf"/>
</dbReference>
<comment type="caution">
    <text evidence="2">The sequence shown here is derived from an EMBL/GenBank/DDBJ whole genome shotgun (WGS) entry which is preliminary data.</text>
</comment>
<organism evidence="2 3">
    <name type="scientific">Abeliophyllum distichum</name>
    <dbReference type="NCBI Taxonomy" id="126358"/>
    <lineage>
        <taxon>Eukaryota</taxon>
        <taxon>Viridiplantae</taxon>
        <taxon>Streptophyta</taxon>
        <taxon>Embryophyta</taxon>
        <taxon>Tracheophyta</taxon>
        <taxon>Spermatophyta</taxon>
        <taxon>Magnoliopsida</taxon>
        <taxon>eudicotyledons</taxon>
        <taxon>Gunneridae</taxon>
        <taxon>Pentapetalae</taxon>
        <taxon>asterids</taxon>
        <taxon>lamiids</taxon>
        <taxon>Lamiales</taxon>
        <taxon>Oleaceae</taxon>
        <taxon>Forsythieae</taxon>
        <taxon>Abeliophyllum</taxon>
    </lineage>
</organism>
<dbReference type="PANTHER" id="PTHR46691:SF1">
    <property type="entry name" value="AT-RICH INTERACTIVE DOMAIN-CONTAINING PROTEIN 2"/>
    <property type="match status" value="1"/>
</dbReference>
<keyword evidence="3" id="KW-1185">Reference proteome</keyword>